<evidence type="ECO:0000256" key="3">
    <source>
        <dbReference type="ARBA" id="ARBA00022741"/>
    </source>
</evidence>
<dbReference type="PANTHER" id="PTHR43085">
    <property type="entry name" value="HEXOKINASE FAMILY MEMBER"/>
    <property type="match status" value="1"/>
</dbReference>
<keyword evidence="8" id="KW-1185">Reference proteome</keyword>
<evidence type="ECO:0000259" key="6">
    <source>
        <dbReference type="Pfam" id="PF00294"/>
    </source>
</evidence>
<dbReference type="PANTHER" id="PTHR43085:SF1">
    <property type="entry name" value="PSEUDOURIDINE KINASE-RELATED"/>
    <property type="match status" value="1"/>
</dbReference>
<dbReference type="RefSeq" id="WP_311576940.1">
    <property type="nucleotide sequence ID" value="NZ_JAVRIF010000001.1"/>
</dbReference>
<dbReference type="InterPro" id="IPR029056">
    <property type="entry name" value="Ribokinase-like"/>
</dbReference>
<dbReference type="InterPro" id="IPR011611">
    <property type="entry name" value="PfkB_dom"/>
</dbReference>
<evidence type="ECO:0000256" key="2">
    <source>
        <dbReference type="ARBA" id="ARBA00022679"/>
    </source>
</evidence>
<evidence type="ECO:0000256" key="4">
    <source>
        <dbReference type="ARBA" id="ARBA00022777"/>
    </source>
</evidence>
<comment type="caution">
    <text evidence="7">The sequence shown here is derived from an EMBL/GenBank/DDBJ whole genome shotgun (WGS) entry which is preliminary data.</text>
</comment>
<dbReference type="Gene3D" id="3.40.1190.20">
    <property type="match status" value="1"/>
</dbReference>
<organism evidence="7 8">
    <name type="scientific">Thalassotalea castellviae</name>
    <dbReference type="NCBI Taxonomy" id="3075612"/>
    <lineage>
        <taxon>Bacteria</taxon>
        <taxon>Pseudomonadati</taxon>
        <taxon>Pseudomonadota</taxon>
        <taxon>Gammaproteobacteria</taxon>
        <taxon>Alteromonadales</taxon>
        <taxon>Colwelliaceae</taxon>
        <taxon>Thalassotalea</taxon>
    </lineage>
</organism>
<keyword evidence="2 7" id="KW-0808">Transferase</keyword>
<dbReference type="GO" id="GO:0016301">
    <property type="term" value="F:kinase activity"/>
    <property type="evidence" value="ECO:0007669"/>
    <property type="project" value="UniProtKB-KW"/>
</dbReference>
<dbReference type="InterPro" id="IPR002173">
    <property type="entry name" value="Carboh/pur_kinase_PfkB_CS"/>
</dbReference>
<dbReference type="CDD" id="cd01167">
    <property type="entry name" value="bac_FRK"/>
    <property type="match status" value="1"/>
</dbReference>
<dbReference type="EC" id="2.7.1.-" evidence="7"/>
<name>A0ABU2ZX75_9GAMM</name>
<dbReference type="PROSITE" id="PS00584">
    <property type="entry name" value="PFKB_KINASES_2"/>
    <property type="match status" value="1"/>
</dbReference>
<accession>A0ABU2ZX75</accession>
<keyword evidence="3" id="KW-0547">Nucleotide-binding</keyword>
<comment type="similarity">
    <text evidence="1">Belongs to the carbohydrate kinase PfkB family.</text>
</comment>
<dbReference type="InterPro" id="IPR050306">
    <property type="entry name" value="PfkB_Carbo_kinase"/>
</dbReference>
<dbReference type="EMBL" id="JAVRIF010000001">
    <property type="protein sequence ID" value="MDT0602531.1"/>
    <property type="molecule type" value="Genomic_DNA"/>
</dbReference>
<dbReference type="SUPFAM" id="SSF53613">
    <property type="entry name" value="Ribokinase-like"/>
    <property type="match status" value="1"/>
</dbReference>
<keyword evidence="5" id="KW-0067">ATP-binding</keyword>
<dbReference type="Pfam" id="PF00294">
    <property type="entry name" value="PfkB"/>
    <property type="match status" value="1"/>
</dbReference>
<reference evidence="7 8" key="1">
    <citation type="submission" date="2023-09" db="EMBL/GenBank/DDBJ databases">
        <authorList>
            <person name="Rey-Velasco X."/>
        </authorList>
    </citation>
    <scope>NUCLEOTIDE SEQUENCE [LARGE SCALE GENOMIC DNA]</scope>
    <source>
        <strain evidence="7 8">W431</strain>
    </source>
</reference>
<keyword evidence="4 7" id="KW-0418">Kinase</keyword>
<sequence length="318" mass="35022">MLSLLSYGEVLVDFLPSSFDNPCYMPLAGGAPANVAVAFAKLGGTSYFAGGISEDNFGNMLVQQLEHEGVNTAFVKRIPNANTALVLVSLDNSGERTFNFYRHNTADMKYKKAHINHIKWQNLGIFHYCSNTLTNESMYNNTLYAIEHAKANNIVISFDVNLRQQLWHELTLLPERVEACIKKSDIIKLSRDEAEYLAKIRQVTIESYIGYLLSLSAQLVVITDGENAVQVTCTHFSVTIDVPKVSPIDTTGAGDSFISGFLFSLAQSVKSNEDIKTVHEAIEQLEHVTAAVLFGSKCGAFTCQKKGAFTALPHLTDI</sequence>
<dbReference type="Proteomes" id="UP001266357">
    <property type="component" value="Unassembled WGS sequence"/>
</dbReference>
<evidence type="ECO:0000256" key="5">
    <source>
        <dbReference type="ARBA" id="ARBA00022840"/>
    </source>
</evidence>
<evidence type="ECO:0000313" key="7">
    <source>
        <dbReference type="EMBL" id="MDT0602531.1"/>
    </source>
</evidence>
<feature type="domain" description="Carbohydrate kinase PfkB" evidence="6">
    <location>
        <begin position="21"/>
        <end position="313"/>
    </location>
</feature>
<evidence type="ECO:0000256" key="1">
    <source>
        <dbReference type="ARBA" id="ARBA00010688"/>
    </source>
</evidence>
<gene>
    <name evidence="7" type="ORF">RM573_02875</name>
</gene>
<evidence type="ECO:0000313" key="8">
    <source>
        <dbReference type="Proteomes" id="UP001266357"/>
    </source>
</evidence>
<protein>
    <submittedName>
        <fullName evidence="7">Carbohydrate kinase</fullName>
        <ecNumber evidence="7">2.7.1.-</ecNumber>
    </submittedName>
</protein>
<proteinExistence type="inferred from homology"/>